<dbReference type="PANTHER" id="PTHR10689:SF6">
    <property type="entry name" value="MICROSOMAL GLUTATHIONE S-TRANSFERASE 1"/>
    <property type="match status" value="1"/>
</dbReference>
<dbReference type="Pfam" id="PF01124">
    <property type="entry name" value="MAPEG"/>
    <property type="match status" value="1"/>
</dbReference>
<evidence type="ECO:0000256" key="5">
    <source>
        <dbReference type="ARBA" id="ARBA00012452"/>
    </source>
</evidence>
<dbReference type="InterPro" id="IPR040162">
    <property type="entry name" value="MGST1-like"/>
</dbReference>
<evidence type="ECO:0000256" key="11">
    <source>
        <dbReference type="ARBA" id="ARBA00022990"/>
    </source>
</evidence>
<name>A0A9P0MNX0_NEZVI</name>
<keyword evidence="13 17" id="KW-0472">Membrane</keyword>
<dbReference type="OrthoDB" id="193139at2759"/>
<gene>
    <name evidence="18" type="ORF">NEZAVI_LOCUS8993</name>
</gene>
<keyword evidence="8" id="KW-1000">Mitochondrion outer membrane</keyword>
<dbReference type="EC" id="2.5.1.18" evidence="5"/>
<accession>A0A9P0MNX0</accession>
<evidence type="ECO:0000256" key="14">
    <source>
        <dbReference type="ARBA" id="ARBA00038540"/>
    </source>
</evidence>
<evidence type="ECO:0000256" key="1">
    <source>
        <dbReference type="ARBA" id="ARBA00003701"/>
    </source>
</evidence>
<comment type="function">
    <text evidence="1">Conjugation of reduced glutathione to a wide number of exogenous and endogenous hydrophobic electrophiles.</text>
</comment>
<keyword evidence="9" id="KW-0256">Endoplasmic reticulum</keyword>
<evidence type="ECO:0000256" key="8">
    <source>
        <dbReference type="ARBA" id="ARBA00022787"/>
    </source>
</evidence>
<keyword evidence="7 17" id="KW-0812">Transmembrane</keyword>
<sequence>MFDLASFEIKIYFLCSGVLSLKMLFMASLIGRLRLKKEIFISPEDTIRRGKVSYQDPDIERARRAHLNDLENIPIFLSTGAMYLLTKPHPLLASTFFLLFTLARLYHTFVYAIRISPQPARMIAFRIGYIINICIIILTVLKVVLY</sequence>
<evidence type="ECO:0000256" key="7">
    <source>
        <dbReference type="ARBA" id="ARBA00022692"/>
    </source>
</evidence>
<protein>
    <recommendedName>
        <fullName evidence="15">Microsomal glutathione S-transferase 1</fullName>
        <ecNumber evidence="5">2.5.1.18</ecNumber>
    </recommendedName>
</protein>
<dbReference type="GO" id="GO:0004364">
    <property type="term" value="F:glutathione transferase activity"/>
    <property type="evidence" value="ECO:0007669"/>
    <property type="project" value="UniProtKB-EC"/>
</dbReference>
<keyword evidence="11" id="KW-0007">Acetylation</keyword>
<feature type="transmembrane region" description="Helical" evidence="17">
    <location>
        <begin position="91"/>
        <end position="111"/>
    </location>
</feature>
<evidence type="ECO:0000256" key="16">
    <source>
        <dbReference type="ARBA" id="ARBA00049385"/>
    </source>
</evidence>
<dbReference type="EMBL" id="OV725080">
    <property type="protein sequence ID" value="CAH1399564.1"/>
    <property type="molecule type" value="Genomic_DNA"/>
</dbReference>
<reference evidence="18" key="1">
    <citation type="submission" date="2022-01" db="EMBL/GenBank/DDBJ databases">
        <authorList>
            <person name="King R."/>
        </authorList>
    </citation>
    <scope>NUCLEOTIDE SEQUENCE</scope>
</reference>
<comment type="subcellular location">
    <subcellularLocation>
        <location evidence="3">Endoplasmic reticulum membrane</location>
        <topology evidence="3">Multi-pass membrane protein</topology>
    </subcellularLocation>
    <subcellularLocation>
        <location evidence="2">Mitochondrion outer membrane</location>
    </subcellularLocation>
</comment>
<keyword evidence="12" id="KW-0496">Mitochondrion</keyword>
<proteinExistence type="inferred from homology"/>
<evidence type="ECO:0000256" key="6">
    <source>
        <dbReference type="ARBA" id="ARBA00022679"/>
    </source>
</evidence>
<evidence type="ECO:0000256" key="2">
    <source>
        <dbReference type="ARBA" id="ARBA00004294"/>
    </source>
</evidence>
<dbReference type="Gene3D" id="1.20.120.550">
    <property type="entry name" value="Membrane associated eicosanoid/glutathione metabolism-like domain"/>
    <property type="match status" value="1"/>
</dbReference>
<keyword evidence="6" id="KW-0808">Transferase</keyword>
<feature type="transmembrane region" description="Helical" evidence="17">
    <location>
        <begin position="12"/>
        <end position="30"/>
    </location>
</feature>
<evidence type="ECO:0000256" key="4">
    <source>
        <dbReference type="ARBA" id="ARBA00010459"/>
    </source>
</evidence>
<keyword evidence="10 17" id="KW-1133">Transmembrane helix</keyword>
<evidence type="ECO:0000256" key="17">
    <source>
        <dbReference type="SAM" id="Phobius"/>
    </source>
</evidence>
<dbReference type="Proteomes" id="UP001152798">
    <property type="component" value="Chromosome 4"/>
</dbReference>
<dbReference type="InterPro" id="IPR001129">
    <property type="entry name" value="Membr-assoc_MAPEG"/>
</dbReference>
<evidence type="ECO:0000256" key="10">
    <source>
        <dbReference type="ARBA" id="ARBA00022989"/>
    </source>
</evidence>
<dbReference type="GO" id="GO:0005789">
    <property type="term" value="C:endoplasmic reticulum membrane"/>
    <property type="evidence" value="ECO:0007669"/>
    <property type="project" value="UniProtKB-SubCell"/>
</dbReference>
<evidence type="ECO:0000256" key="13">
    <source>
        <dbReference type="ARBA" id="ARBA00023136"/>
    </source>
</evidence>
<keyword evidence="19" id="KW-1185">Reference proteome</keyword>
<evidence type="ECO:0000313" key="18">
    <source>
        <dbReference type="EMBL" id="CAH1399564.1"/>
    </source>
</evidence>
<comment type="catalytic activity">
    <reaction evidence="16">
        <text>RX + glutathione = an S-substituted glutathione + a halide anion + H(+)</text>
        <dbReference type="Rhea" id="RHEA:16437"/>
        <dbReference type="ChEBI" id="CHEBI:15378"/>
        <dbReference type="ChEBI" id="CHEBI:16042"/>
        <dbReference type="ChEBI" id="CHEBI:17792"/>
        <dbReference type="ChEBI" id="CHEBI:57925"/>
        <dbReference type="ChEBI" id="CHEBI:90779"/>
        <dbReference type="EC" id="2.5.1.18"/>
    </reaction>
    <physiologicalReaction direction="left-to-right" evidence="16">
        <dbReference type="Rhea" id="RHEA:16438"/>
    </physiologicalReaction>
</comment>
<evidence type="ECO:0000256" key="15">
    <source>
        <dbReference type="ARBA" id="ARBA00039397"/>
    </source>
</evidence>
<evidence type="ECO:0000256" key="3">
    <source>
        <dbReference type="ARBA" id="ARBA00004477"/>
    </source>
</evidence>
<organism evidence="18 19">
    <name type="scientific">Nezara viridula</name>
    <name type="common">Southern green stink bug</name>
    <name type="synonym">Cimex viridulus</name>
    <dbReference type="NCBI Taxonomy" id="85310"/>
    <lineage>
        <taxon>Eukaryota</taxon>
        <taxon>Metazoa</taxon>
        <taxon>Ecdysozoa</taxon>
        <taxon>Arthropoda</taxon>
        <taxon>Hexapoda</taxon>
        <taxon>Insecta</taxon>
        <taxon>Pterygota</taxon>
        <taxon>Neoptera</taxon>
        <taxon>Paraneoptera</taxon>
        <taxon>Hemiptera</taxon>
        <taxon>Heteroptera</taxon>
        <taxon>Panheteroptera</taxon>
        <taxon>Pentatomomorpha</taxon>
        <taxon>Pentatomoidea</taxon>
        <taxon>Pentatomidae</taxon>
        <taxon>Pentatominae</taxon>
        <taxon>Nezara</taxon>
    </lineage>
</organism>
<dbReference type="PANTHER" id="PTHR10689">
    <property type="entry name" value="MICROSOMAL GLUTATHIONE S-TRANSFERASE 1"/>
    <property type="match status" value="1"/>
</dbReference>
<dbReference type="InterPro" id="IPR023352">
    <property type="entry name" value="MAPEG-like_dom_sf"/>
</dbReference>
<evidence type="ECO:0000256" key="12">
    <source>
        <dbReference type="ARBA" id="ARBA00023128"/>
    </source>
</evidence>
<dbReference type="GO" id="GO:0005741">
    <property type="term" value="C:mitochondrial outer membrane"/>
    <property type="evidence" value="ECO:0007669"/>
    <property type="project" value="UniProtKB-SubCell"/>
</dbReference>
<evidence type="ECO:0000256" key="9">
    <source>
        <dbReference type="ARBA" id="ARBA00022824"/>
    </source>
</evidence>
<dbReference type="FunFam" id="1.20.120.550:FF:000002">
    <property type="entry name" value="Microsomal glutathione S-transferase 1"/>
    <property type="match status" value="1"/>
</dbReference>
<feature type="transmembrane region" description="Helical" evidence="17">
    <location>
        <begin position="123"/>
        <end position="145"/>
    </location>
</feature>
<comment type="subunit">
    <text evidence="14">Homotrimer; The trimer binds only one molecule of glutathione.</text>
</comment>
<dbReference type="SUPFAM" id="SSF161084">
    <property type="entry name" value="MAPEG domain-like"/>
    <property type="match status" value="1"/>
</dbReference>
<evidence type="ECO:0000313" key="19">
    <source>
        <dbReference type="Proteomes" id="UP001152798"/>
    </source>
</evidence>
<comment type="similarity">
    <text evidence="4">Belongs to the MAPEG family.</text>
</comment>
<dbReference type="AlphaFoldDB" id="A0A9P0MNX0"/>